<proteinExistence type="predicted"/>
<keyword evidence="3" id="KW-1185">Reference proteome</keyword>
<sequence length="284" mass="30871">MKITKGLIIADPWIGYILEGNKTWEMRSTAASLRGWFGLIRKGTGAVWGVACLVDVLPPLSPDEMLANIDKHRIPAEMIRSGEVAKWNTPWVLADARRLPRPVPYRHPPGAVTWVTFEPEVSEAIAAQLGDLPADLSAGPAASPKKPAAPRPAPLSSHEPRRAASAAVAPALSPSRDGTIIGRTELTEGNIKNNHFHVRSFIDKFPADAIGGSNAAQKAPREVVVDWGGETPVMTDIDGQKKFFRARGWIRSFFERTGARAGDVVCVEQTGPYAYRVSLEKRNA</sequence>
<reference evidence="2 3" key="1">
    <citation type="submission" date="2016-10" db="EMBL/GenBank/DDBJ databases">
        <authorList>
            <person name="de Groot N.N."/>
        </authorList>
    </citation>
    <scope>NUCLEOTIDE SEQUENCE [LARGE SCALE GENOMIC DNA]</scope>
    <source>
        <strain evidence="2 3">DSM 23413</strain>
    </source>
</reference>
<evidence type="ECO:0000256" key="1">
    <source>
        <dbReference type="SAM" id="MobiDB-lite"/>
    </source>
</evidence>
<protein>
    <recommendedName>
        <fullName evidence="4">ASCH domain-containing protein</fullName>
    </recommendedName>
</protein>
<dbReference type="AlphaFoldDB" id="A0A1H5YYR3"/>
<feature type="compositionally biased region" description="Low complexity" evidence="1">
    <location>
        <begin position="136"/>
        <end position="146"/>
    </location>
</feature>
<dbReference type="Proteomes" id="UP000236742">
    <property type="component" value="Unassembled WGS sequence"/>
</dbReference>
<accession>A0A1H5YYR3</accession>
<dbReference type="EMBL" id="FNVD01000025">
    <property type="protein sequence ID" value="SEG29201.1"/>
    <property type="molecule type" value="Genomic_DNA"/>
</dbReference>
<dbReference type="RefSeq" id="WP_200822793.1">
    <property type="nucleotide sequence ID" value="NZ_FNVD01000025.1"/>
</dbReference>
<organism evidence="2 3">
    <name type="scientific">Jhaorihella thermophila</name>
    <dbReference type="NCBI Taxonomy" id="488547"/>
    <lineage>
        <taxon>Bacteria</taxon>
        <taxon>Pseudomonadati</taxon>
        <taxon>Pseudomonadota</taxon>
        <taxon>Alphaproteobacteria</taxon>
        <taxon>Rhodobacterales</taxon>
        <taxon>Paracoccaceae</taxon>
        <taxon>Jhaorihella</taxon>
    </lineage>
</organism>
<evidence type="ECO:0000313" key="2">
    <source>
        <dbReference type="EMBL" id="SEG29201.1"/>
    </source>
</evidence>
<evidence type="ECO:0008006" key="4">
    <source>
        <dbReference type="Google" id="ProtNLM"/>
    </source>
</evidence>
<feature type="compositionally biased region" description="Low complexity" evidence="1">
    <location>
        <begin position="163"/>
        <end position="176"/>
    </location>
</feature>
<dbReference type="InterPro" id="IPR015947">
    <property type="entry name" value="PUA-like_sf"/>
</dbReference>
<evidence type="ECO:0000313" key="3">
    <source>
        <dbReference type="Proteomes" id="UP000236742"/>
    </source>
</evidence>
<gene>
    <name evidence="2" type="ORF">SAMN05421751_12511</name>
</gene>
<dbReference type="Gene3D" id="2.30.130.30">
    <property type="entry name" value="Hypothetical protein"/>
    <property type="match status" value="1"/>
</dbReference>
<feature type="region of interest" description="Disordered" evidence="1">
    <location>
        <begin position="135"/>
        <end position="179"/>
    </location>
</feature>
<name>A0A1H5YYR3_9RHOB</name>
<dbReference type="SUPFAM" id="SSF88697">
    <property type="entry name" value="PUA domain-like"/>
    <property type="match status" value="1"/>
</dbReference>